<dbReference type="InterPro" id="IPR034907">
    <property type="entry name" value="NDK-like_dom"/>
</dbReference>
<comment type="cofactor">
    <cofactor evidence="1 6">
        <name>Mg(2+)</name>
        <dbReference type="ChEBI" id="CHEBI:18420"/>
    </cofactor>
</comment>
<evidence type="ECO:0000313" key="11">
    <source>
        <dbReference type="Proteomes" id="UP001442841"/>
    </source>
</evidence>
<evidence type="ECO:0000256" key="3">
    <source>
        <dbReference type="ARBA" id="ARBA00022679"/>
    </source>
</evidence>
<dbReference type="SMART" id="SM00562">
    <property type="entry name" value="NDK"/>
    <property type="match status" value="1"/>
</dbReference>
<organism evidence="10 11">
    <name type="scientific">Ammonicoccus fulvus</name>
    <dbReference type="NCBI Taxonomy" id="3138240"/>
    <lineage>
        <taxon>Bacteria</taxon>
        <taxon>Bacillati</taxon>
        <taxon>Actinomycetota</taxon>
        <taxon>Actinomycetes</taxon>
        <taxon>Propionibacteriales</taxon>
        <taxon>Propionibacteriaceae</taxon>
        <taxon>Ammonicoccus</taxon>
    </lineage>
</organism>
<gene>
    <name evidence="6 10" type="primary">ndk</name>
    <name evidence="10" type="ORF">AADG42_06880</name>
</gene>
<keyword evidence="6" id="KW-0479">Metal-binding</keyword>
<feature type="binding site" evidence="6 7">
    <location>
        <position position="58"/>
    </location>
    <ligand>
        <name>ATP</name>
        <dbReference type="ChEBI" id="CHEBI:30616"/>
    </ligand>
</feature>
<dbReference type="Gene3D" id="3.30.70.141">
    <property type="entry name" value="Nucleoside diphosphate kinase-like domain"/>
    <property type="match status" value="1"/>
</dbReference>
<evidence type="ECO:0000313" key="10">
    <source>
        <dbReference type="EMBL" id="XAN07032.1"/>
    </source>
</evidence>
<feature type="binding site" evidence="6 7">
    <location>
        <position position="103"/>
    </location>
    <ligand>
        <name>ATP</name>
        <dbReference type="ChEBI" id="CHEBI:30616"/>
    </ligand>
</feature>
<comment type="subunit">
    <text evidence="6">Homotetramer.</text>
</comment>
<dbReference type="Proteomes" id="UP001442841">
    <property type="component" value="Chromosome"/>
</dbReference>
<evidence type="ECO:0000256" key="1">
    <source>
        <dbReference type="ARBA" id="ARBA00001946"/>
    </source>
</evidence>
<protein>
    <recommendedName>
        <fullName evidence="6">Nucleoside diphosphate kinase</fullName>
        <shortName evidence="6">NDK</shortName>
        <shortName evidence="6">NDP kinase</shortName>
        <ecNumber evidence="6">2.7.4.6</ecNumber>
    </recommendedName>
    <alternativeName>
        <fullName evidence="6">Nucleoside-2-P kinase</fullName>
    </alternativeName>
</protein>
<proteinExistence type="inferred from homology"/>
<comment type="similarity">
    <text evidence="2 6 7 8">Belongs to the NDK family.</text>
</comment>
<reference evidence="10 11" key="1">
    <citation type="submission" date="2024-04" db="EMBL/GenBank/DDBJ databases">
        <title>Isolation of an actinomycete strain from pig manure.</title>
        <authorList>
            <person name="Gong T."/>
            <person name="Yu Z."/>
            <person name="An M."/>
            <person name="Wei C."/>
            <person name="Yang W."/>
            <person name="Liu L."/>
        </authorList>
    </citation>
    <scope>NUCLEOTIDE SEQUENCE [LARGE SCALE GENOMIC DNA]</scope>
    <source>
        <strain evidence="10 11">ZF39</strain>
    </source>
</reference>
<dbReference type="InterPro" id="IPR036850">
    <property type="entry name" value="NDK-like_dom_sf"/>
</dbReference>
<dbReference type="HAMAP" id="MF_00451">
    <property type="entry name" value="NDP_kinase"/>
    <property type="match status" value="1"/>
</dbReference>
<comment type="catalytic activity">
    <reaction evidence="6">
        <text>a ribonucleoside 5'-diphosphate + ATP = a ribonucleoside 5'-triphosphate + ADP</text>
        <dbReference type="Rhea" id="RHEA:18113"/>
        <dbReference type="ChEBI" id="CHEBI:30616"/>
        <dbReference type="ChEBI" id="CHEBI:57930"/>
        <dbReference type="ChEBI" id="CHEBI:61557"/>
        <dbReference type="ChEBI" id="CHEBI:456216"/>
        <dbReference type="EC" id="2.7.4.6"/>
    </reaction>
</comment>
<feature type="binding site" evidence="6 7">
    <location>
        <position position="113"/>
    </location>
    <ligand>
        <name>ATP</name>
        <dbReference type="ChEBI" id="CHEBI:30616"/>
    </ligand>
</feature>
<comment type="catalytic activity">
    <reaction evidence="6">
        <text>a 2'-deoxyribonucleoside 5'-diphosphate + ATP = a 2'-deoxyribonucleoside 5'-triphosphate + ADP</text>
        <dbReference type="Rhea" id="RHEA:44640"/>
        <dbReference type="ChEBI" id="CHEBI:30616"/>
        <dbReference type="ChEBI" id="CHEBI:61560"/>
        <dbReference type="ChEBI" id="CHEBI:73316"/>
        <dbReference type="ChEBI" id="CHEBI:456216"/>
        <dbReference type="EC" id="2.7.4.6"/>
    </reaction>
</comment>
<sequence length="133" mass="14548">MTERTLVLIKPDAVRRGLIGEILSRYERKGLTAVSAELRTATAEVLDQHYAEHVEKGFYPELREFMMTGPLLALVLEGDSAIPVVRALNGATDGRKAEPGTIRGDWSLSNQANLVHGSDSAESAVREIAIWFG</sequence>
<evidence type="ECO:0000256" key="7">
    <source>
        <dbReference type="PROSITE-ProRule" id="PRU00706"/>
    </source>
</evidence>
<feature type="domain" description="Nucleoside diphosphate kinase-like" evidence="9">
    <location>
        <begin position="2"/>
        <end position="133"/>
    </location>
</feature>
<dbReference type="EC" id="2.7.4.6" evidence="6"/>
<comment type="function">
    <text evidence="6">Major role in the synthesis of nucleoside triphosphates other than ATP. The ATP gamma phosphate is transferred to the NDP beta phosphate via a ping-pong mechanism, using a phosphorylated active-site intermediate.</text>
</comment>
<keyword evidence="6" id="KW-0460">Magnesium</keyword>
<feature type="binding site" evidence="6 7">
    <location>
        <position position="92"/>
    </location>
    <ligand>
        <name>ATP</name>
        <dbReference type="ChEBI" id="CHEBI:30616"/>
    </ligand>
</feature>
<evidence type="ECO:0000259" key="9">
    <source>
        <dbReference type="SMART" id="SM00562"/>
    </source>
</evidence>
<feature type="binding site" evidence="6 7">
    <location>
        <position position="10"/>
    </location>
    <ligand>
        <name>ATP</name>
        <dbReference type="ChEBI" id="CHEBI:30616"/>
    </ligand>
</feature>
<keyword evidence="5 6" id="KW-0546">Nucleotide metabolism</keyword>
<keyword evidence="11" id="KW-1185">Reference proteome</keyword>
<dbReference type="Pfam" id="PF00334">
    <property type="entry name" value="NDK"/>
    <property type="match status" value="1"/>
</dbReference>
<keyword evidence="6" id="KW-0067">ATP-binding</keyword>
<keyword evidence="6" id="KW-0547">Nucleotide-binding</keyword>
<evidence type="ECO:0000256" key="4">
    <source>
        <dbReference type="ARBA" id="ARBA00022777"/>
    </source>
</evidence>
<dbReference type="PROSITE" id="PS51374">
    <property type="entry name" value="NDPK_LIKE"/>
    <property type="match status" value="1"/>
</dbReference>
<dbReference type="SUPFAM" id="SSF54919">
    <property type="entry name" value="Nucleoside diphosphate kinase, NDK"/>
    <property type="match status" value="1"/>
</dbReference>
<keyword evidence="6" id="KW-0963">Cytoplasm</keyword>
<dbReference type="PANTHER" id="PTHR11349">
    <property type="entry name" value="NUCLEOSIDE DIPHOSPHATE KINASE"/>
    <property type="match status" value="1"/>
</dbReference>
<keyword evidence="3 6" id="KW-0808">Transferase</keyword>
<evidence type="ECO:0000256" key="2">
    <source>
        <dbReference type="ARBA" id="ARBA00008142"/>
    </source>
</evidence>
<accession>A0ABZ3FNP6</accession>
<dbReference type="PRINTS" id="PR01243">
    <property type="entry name" value="NUCDPKINASE"/>
</dbReference>
<dbReference type="GO" id="GO:0004550">
    <property type="term" value="F:nucleoside diphosphate kinase activity"/>
    <property type="evidence" value="ECO:0007669"/>
    <property type="project" value="UniProtKB-EC"/>
</dbReference>
<keyword evidence="6" id="KW-0597">Phosphoprotein</keyword>
<feature type="binding site" evidence="6 7">
    <location>
        <position position="86"/>
    </location>
    <ligand>
        <name>ATP</name>
        <dbReference type="ChEBI" id="CHEBI:30616"/>
    </ligand>
</feature>
<dbReference type="RefSeq" id="WP_425308479.1">
    <property type="nucleotide sequence ID" value="NZ_CP154795.1"/>
</dbReference>
<dbReference type="InterPro" id="IPR001564">
    <property type="entry name" value="Nucleoside_diP_kinase"/>
</dbReference>
<keyword evidence="4 6" id="KW-0418">Kinase</keyword>
<evidence type="ECO:0000256" key="8">
    <source>
        <dbReference type="RuleBase" id="RU004011"/>
    </source>
</evidence>
<evidence type="ECO:0000256" key="5">
    <source>
        <dbReference type="ARBA" id="ARBA00023080"/>
    </source>
</evidence>
<evidence type="ECO:0000256" key="6">
    <source>
        <dbReference type="HAMAP-Rule" id="MF_00451"/>
    </source>
</evidence>
<comment type="subcellular location">
    <subcellularLocation>
        <location evidence="6">Cytoplasm</location>
    </subcellularLocation>
</comment>
<dbReference type="NCBIfam" id="NF001908">
    <property type="entry name" value="PRK00668.1"/>
    <property type="match status" value="1"/>
</dbReference>
<dbReference type="EMBL" id="CP154795">
    <property type="protein sequence ID" value="XAN07032.1"/>
    <property type="molecule type" value="Genomic_DNA"/>
</dbReference>
<name>A0ABZ3FNP6_9ACTN</name>
<feature type="active site" description="Pros-phosphohistidine intermediate" evidence="6 7">
    <location>
        <position position="116"/>
    </location>
</feature>
<dbReference type="CDD" id="cd04413">
    <property type="entry name" value="NDPk_I"/>
    <property type="match status" value="1"/>
</dbReference>